<dbReference type="Gene3D" id="3.40.190.120">
    <property type="entry name" value="Osmoprotection protein (prox), domain 2"/>
    <property type="match status" value="1"/>
</dbReference>
<dbReference type="Pfam" id="PF04069">
    <property type="entry name" value="OpuAC"/>
    <property type="match status" value="1"/>
</dbReference>
<evidence type="ECO:0000256" key="1">
    <source>
        <dbReference type="SAM" id="SignalP"/>
    </source>
</evidence>
<dbReference type="EMBL" id="BJNB01000005">
    <property type="protein sequence ID" value="GEB97070.1"/>
    <property type="molecule type" value="Genomic_DNA"/>
</dbReference>
<dbReference type="Proteomes" id="UP000185479">
    <property type="component" value="Chromosome"/>
</dbReference>
<feature type="chain" id="PRO_5044061016" evidence="1">
    <location>
        <begin position="26"/>
        <end position="305"/>
    </location>
</feature>
<dbReference type="CDD" id="cd13606">
    <property type="entry name" value="PBP2_ProX_like"/>
    <property type="match status" value="1"/>
</dbReference>
<dbReference type="EMBL" id="CP009246">
    <property type="protein sequence ID" value="APT87524.1"/>
    <property type="molecule type" value="Genomic_DNA"/>
</dbReference>
<dbReference type="RefSeq" id="WP_075730456.1">
    <property type="nucleotide sequence ID" value="NZ_BJNB01000005.1"/>
</dbReference>
<evidence type="ECO:0000313" key="6">
    <source>
        <dbReference type="Proteomes" id="UP000315353"/>
    </source>
</evidence>
<gene>
    <name evidence="4" type="ORF">CFL01nite_05650</name>
    <name evidence="3" type="ORF">CFLV_10365</name>
</gene>
<dbReference type="Gene3D" id="3.40.190.10">
    <property type="entry name" value="Periplasmic binding protein-like II"/>
    <property type="match status" value="1"/>
</dbReference>
<protein>
    <submittedName>
        <fullName evidence="3 4">Glycine/betaine ABC transporter</fullName>
    </submittedName>
</protein>
<dbReference type="AlphaFoldDB" id="A0A1L7CNV5"/>
<dbReference type="GO" id="GO:0022857">
    <property type="term" value="F:transmembrane transporter activity"/>
    <property type="evidence" value="ECO:0007669"/>
    <property type="project" value="InterPro"/>
</dbReference>
<feature type="signal peptide" evidence="1">
    <location>
        <begin position="1"/>
        <end position="25"/>
    </location>
</feature>
<name>A0A1L7CNV5_CORFL</name>
<evidence type="ECO:0000313" key="3">
    <source>
        <dbReference type="EMBL" id="APT87524.1"/>
    </source>
</evidence>
<dbReference type="STRING" id="28028.CFLV_10365"/>
<dbReference type="OrthoDB" id="9781705at2"/>
<feature type="domain" description="ABC-type glycine betaine transport system substrate-binding" evidence="2">
    <location>
        <begin position="45"/>
        <end position="300"/>
    </location>
</feature>
<keyword evidence="1" id="KW-0732">Signal</keyword>
<reference evidence="3 5" key="1">
    <citation type="submission" date="2014-08" db="EMBL/GenBank/DDBJ databases">
        <title>Complete genome sequence of Corynebacterium flavescens OJ8(T)(=DSM 20296(T)), isolated from cheese.</title>
        <authorList>
            <person name="Ruckert C."/>
            <person name="Albersmeier A."/>
            <person name="Winkler A."/>
            <person name="Kalinowski J."/>
        </authorList>
    </citation>
    <scope>NUCLEOTIDE SEQUENCE [LARGE SCALE GENOMIC DNA]</scope>
    <source>
        <strain evidence="3 5">OJ8</strain>
    </source>
</reference>
<evidence type="ECO:0000313" key="4">
    <source>
        <dbReference type="EMBL" id="GEB97070.1"/>
    </source>
</evidence>
<dbReference type="GeneID" id="82881086"/>
<dbReference type="SUPFAM" id="SSF53850">
    <property type="entry name" value="Periplasmic binding protein-like II"/>
    <property type="match status" value="1"/>
</dbReference>
<organism evidence="3 5">
    <name type="scientific">Corynebacterium flavescens</name>
    <dbReference type="NCBI Taxonomy" id="28028"/>
    <lineage>
        <taxon>Bacteria</taxon>
        <taxon>Bacillati</taxon>
        <taxon>Actinomycetota</taxon>
        <taxon>Actinomycetes</taxon>
        <taxon>Mycobacteriales</taxon>
        <taxon>Corynebacteriaceae</taxon>
        <taxon>Corynebacterium</taxon>
    </lineage>
</organism>
<evidence type="ECO:0000259" key="2">
    <source>
        <dbReference type="Pfam" id="PF04069"/>
    </source>
</evidence>
<accession>A0A1L7CNV5</accession>
<dbReference type="Proteomes" id="UP000315353">
    <property type="component" value="Unassembled WGS sequence"/>
</dbReference>
<keyword evidence="5" id="KW-1185">Reference proteome</keyword>
<dbReference type="InterPro" id="IPR007210">
    <property type="entry name" value="ABC_Gly_betaine_transp_sub-bd"/>
</dbReference>
<evidence type="ECO:0000313" key="5">
    <source>
        <dbReference type="Proteomes" id="UP000185479"/>
    </source>
</evidence>
<proteinExistence type="predicted"/>
<dbReference type="KEGG" id="cfc:CFLV_10365"/>
<dbReference type="GO" id="GO:0043190">
    <property type="term" value="C:ATP-binding cassette (ABC) transporter complex"/>
    <property type="evidence" value="ECO:0007669"/>
    <property type="project" value="InterPro"/>
</dbReference>
<reference evidence="4 6" key="2">
    <citation type="submission" date="2019-06" db="EMBL/GenBank/DDBJ databases">
        <title>Whole genome shotgun sequence of Corynebacterium flavescens NBRC 14136.</title>
        <authorList>
            <person name="Hosoyama A."/>
            <person name="Uohara A."/>
            <person name="Ohji S."/>
            <person name="Ichikawa N."/>
        </authorList>
    </citation>
    <scope>NUCLEOTIDE SEQUENCE [LARGE SCALE GENOMIC DNA]</scope>
    <source>
        <strain evidence="4 6">NBRC 14136</strain>
    </source>
</reference>
<dbReference type="PROSITE" id="PS51257">
    <property type="entry name" value="PROKAR_LIPOPROTEIN"/>
    <property type="match status" value="1"/>
</dbReference>
<sequence length="305" mass="32083">MRLNSLRSRTAIVAALGALALSLTACGTSSDPLATDEGASGQDPDTIVVGSQAYYSNEILAEIYAQALEADGHKVERKLNIGQRDAYMPALESGEVEVFPEYTGNLLQYLDPQTQAKSPEEVTAALQGALPDSLRALDPAQATDQDSYNVTADFAAEHGLSSLEDLAGLDVPITLGGPAELEKRPYGPIGLKDVYGVDSTFEATGDTTVPDLVAGTVNVANVFSADPRISTDNLVTLKDPKNLFLASQVVPLVSSSVSEEVAPVLNAVSAQLSAEDLVALNVQSTVDQRSSADIARQWLQAHNLA</sequence>